<protein>
    <submittedName>
        <fullName evidence="1">Uncharacterized protein</fullName>
    </submittedName>
</protein>
<keyword evidence="1" id="KW-0614">Plasmid</keyword>
<keyword evidence="2" id="KW-1185">Reference proteome</keyword>
<dbReference type="EMBL" id="CP003586">
    <property type="protein sequence ID" value="AFK60517.1"/>
    <property type="molecule type" value="Genomic_DNA"/>
</dbReference>
<dbReference type="Proteomes" id="UP000005269">
    <property type="component" value="Plasmid 3"/>
</dbReference>
<evidence type="ECO:0000313" key="2">
    <source>
        <dbReference type="Proteomes" id="UP000005269"/>
    </source>
</evidence>
<name>I3U679_ENTFD</name>
<reference evidence="1 2" key="1">
    <citation type="journal article" date="2012" name="BMC Microbiol.">
        <title>Complete genome sequence of Enterococcus faecium strain TX16 and comparative genomic analysis of Enterococcus faecium genomes.</title>
        <authorList>
            <person name="Qin X."/>
            <person name="Galloway-Pena J.R."/>
            <person name="Sillanpaa J."/>
            <person name="Hyeob Roh J."/>
            <person name="Nallapareddy S.R."/>
            <person name="Chowdhury S."/>
            <person name="Bourgogne A."/>
            <person name="Choudhury T."/>
            <person name="Munzy D.M."/>
            <person name="Buhay C.J."/>
            <person name="Ding Y."/>
            <person name="Dugan-Rocha S."/>
            <person name="Liu W."/>
            <person name="Kovar C."/>
            <person name="Sodergren E."/>
            <person name="Highlander S."/>
            <person name="Petrosino J.F."/>
            <person name="Worley K.C."/>
            <person name="Gibbs R.A."/>
            <person name="Weinstock G.M."/>
            <person name="Murray B.E."/>
        </authorList>
    </citation>
    <scope>NUCLEOTIDE SEQUENCE [LARGE SCALE GENOMIC DNA]</scope>
    <source>
        <strain evidence="2">ATCC BAA-472 / TX0016 / DO</strain>
        <plasmid evidence="1">3</plasmid>
    </source>
</reference>
<geneLocation type="plasmid" evidence="1 2">
    <name>3</name>
</geneLocation>
<sequence length="40" mass="4763">MDIQEFPQNDVVGDSILPEILYVFLFFYKKLGQIENFHQS</sequence>
<organism evidence="1 2">
    <name type="scientific">Enterococcus faecium (strain ATCC BAA-472 / TX0016 / DO)</name>
    <dbReference type="NCBI Taxonomy" id="333849"/>
    <lineage>
        <taxon>Bacteria</taxon>
        <taxon>Bacillati</taxon>
        <taxon>Bacillota</taxon>
        <taxon>Bacilli</taxon>
        <taxon>Lactobacillales</taxon>
        <taxon>Enterococcaceae</taxon>
        <taxon>Enterococcus</taxon>
    </lineage>
</organism>
<dbReference type="AlphaFoldDB" id="I3U679"/>
<gene>
    <name evidence="1" type="ORF">HMPREF0351_12893</name>
</gene>
<dbReference type="HOGENOM" id="CLU_3289096_0_0_9"/>
<dbReference type="KEGG" id="efu:HMPREF0351_12893"/>
<evidence type="ECO:0000313" key="1">
    <source>
        <dbReference type="EMBL" id="AFK60517.1"/>
    </source>
</evidence>
<proteinExistence type="predicted"/>
<accession>I3U679</accession>